<keyword evidence="1" id="KW-0472">Membrane</keyword>
<keyword evidence="3" id="KW-1185">Reference proteome</keyword>
<dbReference type="EMBL" id="NKXS01000183">
    <property type="protein sequence ID" value="PIN25775.1"/>
    <property type="molecule type" value="Genomic_DNA"/>
</dbReference>
<feature type="transmembrane region" description="Helical" evidence="1">
    <location>
        <begin position="37"/>
        <end position="55"/>
    </location>
</feature>
<dbReference type="AlphaFoldDB" id="A0A2G9I7N9"/>
<protein>
    <submittedName>
        <fullName evidence="2">Uncharacterized protein</fullName>
    </submittedName>
</protein>
<organism evidence="2 3">
    <name type="scientific">Handroanthus impetiginosus</name>
    <dbReference type="NCBI Taxonomy" id="429701"/>
    <lineage>
        <taxon>Eukaryota</taxon>
        <taxon>Viridiplantae</taxon>
        <taxon>Streptophyta</taxon>
        <taxon>Embryophyta</taxon>
        <taxon>Tracheophyta</taxon>
        <taxon>Spermatophyta</taxon>
        <taxon>Magnoliopsida</taxon>
        <taxon>eudicotyledons</taxon>
        <taxon>Gunneridae</taxon>
        <taxon>Pentapetalae</taxon>
        <taxon>asterids</taxon>
        <taxon>lamiids</taxon>
        <taxon>Lamiales</taxon>
        <taxon>Bignoniaceae</taxon>
        <taxon>Crescentiina</taxon>
        <taxon>Tabebuia alliance</taxon>
        <taxon>Handroanthus</taxon>
    </lineage>
</organism>
<feature type="transmembrane region" description="Helical" evidence="1">
    <location>
        <begin position="60"/>
        <end position="76"/>
    </location>
</feature>
<name>A0A2G9I7N9_9LAMI</name>
<keyword evidence="1" id="KW-1133">Transmembrane helix</keyword>
<evidence type="ECO:0000313" key="2">
    <source>
        <dbReference type="EMBL" id="PIN25775.1"/>
    </source>
</evidence>
<evidence type="ECO:0000256" key="1">
    <source>
        <dbReference type="SAM" id="Phobius"/>
    </source>
</evidence>
<proteinExistence type="predicted"/>
<accession>A0A2G9I7N9</accession>
<dbReference type="Proteomes" id="UP000231279">
    <property type="component" value="Unassembled WGS sequence"/>
</dbReference>
<keyword evidence="1" id="KW-0812">Transmembrane</keyword>
<gene>
    <name evidence="2" type="ORF">CDL12_01487</name>
</gene>
<sequence>MIKTLEYFEEKMTLLYRDEMDLENRYGEIETTFANNVGFYVTMLGVGSVFGSVFVSDRRTVFFIFGTLLVNFIVGVG</sequence>
<reference evidence="3" key="1">
    <citation type="journal article" date="2018" name="Gigascience">
        <title>Genome assembly of the Pink Ipe (Handroanthus impetiginosus, Bignoniaceae), a highly valued, ecologically keystone Neotropical timber forest tree.</title>
        <authorList>
            <person name="Silva-Junior O.B."/>
            <person name="Grattapaglia D."/>
            <person name="Novaes E."/>
            <person name="Collevatti R.G."/>
        </authorList>
    </citation>
    <scope>NUCLEOTIDE SEQUENCE [LARGE SCALE GENOMIC DNA]</scope>
    <source>
        <strain evidence="3">cv. UFG-1</strain>
    </source>
</reference>
<evidence type="ECO:0000313" key="3">
    <source>
        <dbReference type="Proteomes" id="UP000231279"/>
    </source>
</evidence>
<comment type="caution">
    <text evidence="2">The sequence shown here is derived from an EMBL/GenBank/DDBJ whole genome shotgun (WGS) entry which is preliminary data.</text>
</comment>